<dbReference type="RefSeq" id="XP_047011309.1">
    <property type="nucleotide sequence ID" value="XM_047155353.2"/>
</dbReference>
<dbReference type="Proteomes" id="UP000221080">
    <property type="component" value="Chromosome 5"/>
</dbReference>
<dbReference type="AlphaFoldDB" id="A0A979EU17"/>
<dbReference type="OrthoDB" id="9943803at2759"/>
<evidence type="ECO:0000256" key="1">
    <source>
        <dbReference type="SAM" id="MobiDB-lite"/>
    </source>
</evidence>
<organism evidence="3 4">
    <name type="scientific">Ictalurus punctatus</name>
    <name type="common">Channel catfish</name>
    <name type="synonym">Silurus punctatus</name>
    <dbReference type="NCBI Taxonomy" id="7998"/>
    <lineage>
        <taxon>Eukaryota</taxon>
        <taxon>Metazoa</taxon>
        <taxon>Chordata</taxon>
        <taxon>Craniata</taxon>
        <taxon>Vertebrata</taxon>
        <taxon>Euteleostomi</taxon>
        <taxon>Actinopterygii</taxon>
        <taxon>Neopterygii</taxon>
        <taxon>Teleostei</taxon>
        <taxon>Ostariophysi</taxon>
        <taxon>Siluriformes</taxon>
        <taxon>Ictaluridae</taxon>
        <taxon>Ictalurus</taxon>
    </lineage>
</organism>
<dbReference type="OMA" id="IRRVYRC"/>
<evidence type="ECO:0000256" key="2">
    <source>
        <dbReference type="SAM" id="SignalP"/>
    </source>
</evidence>
<keyword evidence="2" id="KW-0732">Signal</keyword>
<reference evidence="3" key="1">
    <citation type="journal article" date="2016" name="Nat. Commun.">
        <title>The channel catfish genome sequence provides insights into the evolution of scale formation in teleosts.</title>
        <authorList>
            <person name="Liu Z."/>
            <person name="Liu S."/>
            <person name="Yao J."/>
            <person name="Bao L."/>
            <person name="Zhang J."/>
            <person name="Li Y."/>
            <person name="Jiang C."/>
            <person name="Sun L."/>
            <person name="Wang R."/>
            <person name="Zhang Y."/>
            <person name="Zhou T."/>
            <person name="Zeng Q."/>
            <person name="Fu Q."/>
            <person name="Gao S."/>
            <person name="Li N."/>
            <person name="Koren S."/>
            <person name="Jiang Y."/>
            <person name="Zimin A."/>
            <person name="Xu P."/>
            <person name="Phillippy A.M."/>
            <person name="Geng X."/>
            <person name="Song L."/>
            <person name="Sun F."/>
            <person name="Li C."/>
            <person name="Wang X."/>
            <person name="Chen A."/>
            <person name="Jin Y."/>
            <person name="Yuan Z."/>
            <person name="Yang Y."/>
            <person name="Tan S."/>
            <person name="Peatman E."/>
            <person name="Lu J."/>
            <person name="Qin Z."/>
            <person name="Dunham R."/>
            <person name="Li Z."/>
            <person name="Sonstegard T."/>
            <person name="Feng J."/>
            <person name="Danzmann R.G."/>
            <person name="Schroeder S."/>
            <person name="Scheffler B."/>
            <person name="Duke M.V."/>
            <person name="Ballard L."/>
            <person name="Kucuktas H."/>
            <person name="Kaltenboeck L."/>
            <person name="Liu H."/>
            <person name="Armbruster J."/>
            <person name="Xie Y."/>
            <person name="Kirby M.L."/>
            <person name="Tian Y."/>
            <person name="Flanagan M.E."/>
            <person name="Mu W."/>
            <person name="Waldbieser G.C."/>
        </authorList>
    </citation>
    <scope>NUCLEOTIDE SEQUENCE [LARGE SCALE GENOMIC DNA]</scope>
    <source>
        <strain evidence="3">SDA103</strain>
    </source>
</reference>
<evidence type="ECO:0000313" key="3">
    <source>
        <dbReference type="Proteomes" id="UP000221080"/>
    </source>
</evidence>
<dbReference type="GeneID" id="124628154"/>
<feature type="region of interest" description="Disordered" evidence="1">
    <location>
        <begin position="204"/>
        <end position="224"/>
    </location>
</feature>
<gene>
    <name evidence="4" type="primary">si:ch211-170d8.2</name>
</gene>
<evidence type="ECO:0000313" key="4">
    <source>
        <dbReference type="RefSeq" id="XP_047011309.1"/>
    </source>
</evidence>
<feature type="signal peptide" evidence="2">
    <location>
        <begin position="1"/>
        <end position="18"/>
    </location>
</feature>
<dbReference type="KEGG" id="ipu:124628154"/>
<reference evidence="4" key="2">
    <citation type="submission" date="2025-08" db="UniProtKB">
        <authorList>
            <consortium name="RefSeq"/>
        </authorList>
    </citation>
    <scope>IDENTIFICATION</scope>
    <source>
        <tissue evidence="4">Blood</tissue>
    </source>
</reference>
<accession>A0A979EU17</accession>
<name>A0A979EU17_ICTPU</name>
<feature type="chain" id="PRO_5036872182" evidence="2">
    <location>
        <begin position="19"/>
        <end position="266"/>
    </location>
</feature>
<protein>
    <submittedName>
        <fullName evidence="4">Uncharacterized protein si:ch211-170d8.2 isoform X1</fullName>
    </submittedName>
</protein>
<keyword evidence="3" id="KW-1185">Reference proteome</keyword>
<sequence>MTPLIIIALGSFLAGVTSRSLLGQMSESPEAGQCGQLTAPWTDTEVTSLSGDWSHMYRLKVFPMSKEGPHRMVFPEQPLFRFVRRVYRCCQMGHHCGGVKGLQGRETAGSTVEFVLSQDVWSVPILRAEVHLHISNPHQLNVQPLLPWLEKRNLPTRYSVWWKDSVLEVRVDLLFLFQALQAVRGRRGGSSVMEIRRVGDLHSLRASETRPTEAQGGNGRAERPPQVPVELGLALHCSTVELNKPLPCESHGVRLLHTPFITLSYG</sequence>
<proteinExistence type="predicted"/>